<name>A0A0M8MWS2_ESCWE</name>
<comment type="catalytic activity">
    <reaction evidence="11">
        <text>1'-[1,2-diacyl-sn-glycero-3-phospho],3'-[1-acyl-sn-glycero-3-phospho]-glycerol + a 1,2-diacyl-sn-glycero-3-phosphocholine = a cardiolipin + a 1-acyl-sn-glycero-3-phosphocholine</text>
        <dbReference type="Rhea" id="RHEA:33731"/>
        <dbReference type="ChEBI" id="CHEBI:57643"/>
        <dbReference type="ChEBI" id="CHEBI:58168"/>
        <dbReference type="ChEBI" id="CHEBI:62237"/>
        <dbReference type="ChEBI" id="CHEBI:64743"/>
    </reaction>
    <physiologicalReaction direction="left-to-right" evidence="11">
        <dbReference type="Rhea" id="RHEA:33732"/>
    </physiologicalReaction>
    <physiologicalReaction direction="right-to-left" evidence="11">
        <dbReference type="Rhea" id="RHEA:33733"/>
    </physiologicalReaction>
</comment>
<evidence type="ECO:0000256" key="9">
    <source>
        <dbReference type="ARBA" id="ARBA00023315"/>
    </source>
</evidence>
<gene>
    <name evidence="14" type="ORF">ESCO_001101</name>
</gene>
<feature type="domain" description="Phospholipid/glycerol acyltransferase" evidence="13">
    <location>
        <begin position="63"/>
        <end position="224"/>
    </location>
</feature>
<reference evidence="14 15" key="1">
    <citation type="submission" date="2015-07" db="EMBL/GenBank/DDBJ databases">
        <title>The genome of the fungus Escovopsis weberi, a specialized disease agent of ant agriculture.</title>
        <authorList>
            <person name="de Man T.J."/>
            <person name="Stajich J.E."/>
            <person name="Kubicek C.P."/>
            <person name="Chenthamara K."/>
            <person name="Atanasova L."/>
            <person name="Druzhinina I.S."/>
            <person name="Birnbaum S."/>
            <person name="Barribeau S.M."/>
            <person name="Teiling C."/>
            <person name="Suen G."/>
            <person name="Currie C."/>
            <person name="Gerardo N.M."/>
        </authorList>
    </citation>
    <scope>NUCLEOTIDE SEQUENCE [LARGE SCALE GENOMIC DNA]</scope>
</reference>
<accession>A0A0M8MWS2</accession>
<organism evidence="14 15">
    <name type="scientific">Escovopsis weberi</name>
    <dbReference type="NCBI Taxonomy" id="150374"/>
    <lineage>
        <taxon>Eukaryota</taxon>
        <taxon>Fungi</taxon>
        <taxon>Dikarya</taxon>
        <taxon>Ascomycota</taxon>
        <taxon>Pezizomycotina</taxon>
        <taxon>Sordariomycetes</taxon>
        <taxon>Hypocreomycetidae</taxon>
        <taxon>Hypocreales</taxon>
        <taxon>Hypocreaceae</taxon>
        <taxon>Escovopsis</taxon>
    </lineage>
</organism>
<keyword evidence="7" id="KW-0496">Mitochondrion</keyword>
<dbReference type="GO" id="GO:0042773">
    <property type="term" value="P:ATP synthesis coupled electron transport"/>
    <property type="evidence" value="ECO:0007669"/>
    <property type="project" value="EnsemblFungi"/>
</dbReference>
<keyword evidence="5" id="KW-0999">Mitochondrion inner membrane</keyword>
<keyword evidence="3 14" id="KW-0808">Transferase</keyword>
<dbReference type="GO" id="GO:0008654">
    <property type="term" value="P:phospholipid biosynthetic process"/>
    <property type="evidence" value="ECO:0007669"/>
    <property type="project" value="EnsemblFungi"/>
</dbReference>
<sequence>MSGPATPSHPSLPWRLGSVAVMGSVGAISRGFLYAFNSVEVTGLSNLLGVLDRRKSQPKERGLLTVCNHVAVVDDPLIWGILPLRYAFDVENLRWGLGAHDICFTNSFTSTFFSLGQVLPTHRLWHSPQGGLYQPTIAQAVKLLSDPGLLKTPAELTFSTNGTDRFPSPAAYSANRHAWVHVFPEACCHQNKENSLRYFKWGVSRLILESEPAPEFIPMFIHGTQDIMPEERGFPRFLPRVGNRVRVVIGEPTDADRLFGRYRAAWRKLVENTADPEHLRTGPEAVQLRIDVARAVRDEVQKLRLSLGFPAEKDDSAALAETWANEPNIKKFKSSVDGSLVNRR</sequence>
<dbReference type="SUPFAM" id="SSF69593">
    <property type="entry name" value="Glycerol-3-phosphate (1)-acyltransferase"/>
    <property type="match status" value="1"/>
</dbReference>
<dbReference type="Pfam" id="PF01553">
    <property type="entry name" value="Acyltransferase"/>
    <property type="match status" value="1"/>
</dbReference>
<dbReference type="GO" id="GO:0097250">
    <property type="term" value="P:mitochondrial respirasome assembly"/>
    <property type="evidence" value="ECO:0007669"/>
    <property type="project" value="EnsemblFungi"/>
</dbReference>
<dbReference type="STRING" id="150374.A0A0M8MWS2"/>
<dbReference type="PANTHER" id="PTHR12497:SF0">
    <property type="entry name" value="TAFAZZIN"/>
    <property type="match status" value="1"/>
</dbReference>
<dbReference type="CDD" id="cd07989">
    <property type="entry name" value="LPLAT_AGPAT-like"/>
    <property type="match status" value="1"/>
</dbReference>
<dbReference type="GO" id="GO:0007007">
    <property type="term" value="P:inner mitochondrial membrane organization"/>
    <property type="evidence" value="ECO:0007669"/>
    <property type="project" value="EnsemblFungi"/>
</dbReference>
<dbReference type="InterPro" id="IPR002123">
    <property type="entry name" value="Plipid/glycerol_acylTrfase"/>
</dbReference>
<evidence type="ECO:0000256" key="2">
    <source>
        <dbReference type="ARBA" id="ARBA00010524"/>
    </source>
</evidence>
<dbReference type="GO" id="GO:0005743">
    <property type="term" value="C:mitochondrial inner membrane"/>
    <property type="evidence" value="ECO:0007669"/>
    <property type="project" value="UniProtKB-SubCell"/>
</dbReference>
<keyword evidence="4" id="KW-1000">Mitochondrion outer membrane</keyword>
<evidence type="ECO:0000256" key="6">
    <source>
        <dbReference type="ARBA" id="ARBA00023098"/>
    </source>
</evidence>
<comment type="subcellular location">
    <subcellularLocation>
        <location evidence="1">Mitochondrion inner membrane</location>
        <topology evidence="1">Peripheral membrane protein</topology>
        <orientation evidence="1">Intermembrane side</orientation>
    </subcellularLocation>
    <subcellularLocation>
        <location evidence="10">Mitochondrion outer membrane</location>
        <topology evidence="10">Peripheral membrane protein</topology>
        <orientation evidence="10">Intermembrane side</orientation>
    </subcellularLocation>
</comment>
<dbReference type="OrthoDB" id="193467at2759"/>
<keyword evidence="6" id="KW-0443">Lipid metabolism</keyword>
<evidence type="ECO:0000313" key="15">
    <source>
        <dbReference type="Proteomes" id="UP000053831"/>
    </source>
</evidence>
<comment type="caution">
    <text evidence="14">The sequence shown here is derived from an EMBL/GenBank/DDBJ whole genome shotgun (WGS) entry which is preliminary data.</text>
</comment>
<evidence type="ECO:0000256" key="8">
    <source>
        <dbReference type="ARBA" id="ARBA00023136"/>
    </source>
</evidence>
<dbReference type="GO" id="GO:0035965">
    <property type="term" value="P:cardiolipin acyl-chain remodeling"/>
    <property type="evidence" value="ECO:0007669"/>
    <property type="project" value="EnsemblFungi"/>
</dbReference>
<dbReference type="GO" id="GO:0005741">
    <property type="term" value="C:mitochondrial outer membrane"/>
    <property type="evidence" value="ECO:0007669"/>
    <property type="project" value="UniProtKB-SubCell"/>
</dbReference>
<evidence type="ECO:0000256" key="7">
    <source>
        <dbReference type="ARBA" id="ARBA00023128"/>
    </source>
</evidence>
<dbReference type="SMART" id="SM00563">
    <property type="entry name" value="PlsC"/>
    <property type="match status" value="1"/>
</dbReference>
<dbReference type="EMBL" id="LGSR01000020">
    <property type="protein sequence ID" value="KOS18417.1"/>
    <property type="molecule type" value="Genomic_DNA"/>
</dbReference>
<dbReference type="GO" id="GO:0047184">
    <property type="term" value="F:1-acylglycerophosphocholine O-acyltransferase activity"/>
    <property type="evidence" value="ECO:0007669"/>
    <property type="project" value="EnsemblFungi"/>
</dbReference>
<evidence type="ECO:0000259" key="13">
    <source>
        <dbReference type="SMART" id="SM00563"/>
    </source>
</evidence>
<keyword evidence="8" id="KW-0472">Membrane</keyword>
<evidence type="ECO:0000256" key="11">
    <source>
        <dbReference type="ARBA" id="ARBA00047906"/>
    </source>
</evidence>
<dbReference type="AlphaFoldDB" id="A0A0M8MWS2"/>
<evidence type="ECO:0000256" key="10">
    <source>
        <dbReference type="ARBA" id="ARBA00024323"/>
    </source>
</evidence>
<comment type="similarity">
    <text evidence="2 12">Belongs to the taffazin family.</text>
</comment>
<evidence type="ECO:0000256" key="4">
    <source>
        <dbReference type="ARBA" id="ARBA00022787"/>
    </source>
</evidence>
<evidence type="ECO:0000256" key="1">
    <source>
        <dbReference type="ARBA" id="ARBA00004137"/>
    </source>
</evidence>
<protein>
    <recommendedName>
        <fullName evidence="12">Tafazzin family protein</fullName>
    </recommendedName>
</protein>
<dbReference type="InterPro" id="IPR000872">
    <property type="entry name" value="Tafazzin"/>
</dbReference>
<keyword evidence="15" id="KW-1185">Reference proteome</keyword>
<evidence type="ECO:0000256" key="3">
    <source>
        <dbReference type="ARBA" id="ARBA00022679"/>
    </source>
</evidence>
<dbReference type="PRINTS" id="PR00979">
    <property type="entry name" value="TAFAZZIN"/>
</dbReference>
<keyword evidence="9 14" id="KW-0012">Acyltransferase</keyword>
<proteinExistence type="inferred from homology"/>
<dbReference type="Proteomes" id="UP000053831">
    <property type="component" value="Unassembled WGS sequence"/>
</dbReference>
<evidence type="ECO:0000256" key="5">
    <source>
        <dbReference type="ARBA" id="ARBA00022792"/>
    </source>
</evidence>
<evidence type="ECO:0000256" key="12">
    <source>
        <dbReference type="RuleBase" id="RU365062"/>
    </source>
</evidence>
<evidence type="ECO:0000313" key="14">
    <source>
        <dbReference type="EMBL" id="KOS18417.1"/>
    </source>
</evidence>
<dbReference type="PANTHER" id="PTHR12497">
    <property type="entry name" value="TAZ PROTEIN TAFAZZIN"/>
    <property type="match status" value="1"/>
</dbReference>